<dbReference type="KEGG" id="sapo:SAPIO_CDS4587"/>
<dbReference type="Proteomes" id="UP000028545">
    <property type="component" value="Unassembled WGS sequence"/>
</dbReference>
<dbReference type="RefSeq" id="XP_016643214.1">
    <property type="nucleotide sequence ID" value="XM_016787105.1"/>
</dbReference>
<protein>
    <submittedName>
        <fullName evidence="3">Uncharacterized protein</fullName>
    </submittedName>
</protein>
<dbReference type="PANTHER" id="PTHR33365">
    <property type="entry name" value="YALI0B05434P"/>
    <property type="match status" value="1"/>
</dbReference>
<dbReference type="Pfam" id="PF11807">
    <property type="entry name" value="UstYa"/>
    <property type="match status" value="1"/>
</dbReference>
<dbReference type="OMA" id="VFVQLEC"/>
<dbReference type="HOGENOM" id="CLU_042941_6_3_1"/>
<evidence type="ECO:0000313" key="3">
    <source>
        <dbReference type="EMBL" id="KEZ43415.1"/>
    </source>
</evidence>
<comment type="pathway">
    <text evidence="1">Mycotoxin biosynthesis.</text>
</comment>
<comment type="caution">
    <text evidence="3">The sequence shown here is derived from an EMBL/GenBank/DDBJ whole genome shotgun (WGS) entry which is preliminary data.</text>
</comment>
<dbReference type="OrthoDB" id="3687641at2759"/>
<proteinExistence type="inferred from homology"/>
<dbReference type="EMBL" id="JOWA01000093">
    <property type="protein sequence ID" value="KEZ43415.1"/>
    <property type="molecule type" value="Genomic_DNA"/>
</dbReference>
<dbReference type="VEuPathDB" id="FungiDB:SAPIO_CDS4587"/>
<dbReference type="GeneID" id="27723659"/>
<dbReference type="GO" id="GO:0043386">
    <property type="term" value="P:mycotoxin biosynthetic process"/>
    <property type="evidence" value="ECO:0007669"/>
    <property type="project" value="InterPro"/>
</dbReference>
<name>A0A084G7V3_PSEDA</name>
<sequence length="196" mass="22657">MGIIRYHWETFEFEESEFTTSEPSQYYGFKPTDEIENAWNELLPEHPISIPDSRLRDLGLFGAVNDSAWIRDPHNNNNILALPEYSVQLGCLNFLRQLGHRADRDFTHLAAFQGSDSLVWERAYQCIERLRKAVMCWGDVGSILLHHGGNTTASGHDDTVFDFGTLHYCRNFESIVEWTRENGVKSVTMDNLWWGE</sequence>
<keyword evidence="4" id="KW-1185">Reference proteome</keyword>
<organism evidence="3 4">
    <name type="scientific">Pseudallescheria apiosperma</name>
    <name type="common">Scedosporium apiospermum</name>
    <dbReference type="NCBI Taxonomy" id="563466"/>
    <lineage>
        <taxon>Eukaryota</taxon>
        <taxon>Fungi</taxon>
        <taxon>Dikarya</taxon>
        <taxon>Ascomycota</taxon>
        <taxon>Pezizomycotina</taxon>
        <taxon>Sordariomycetes</taxon>
        <taxon>Hypocreomycetidae</taxon>
        <taxon>Microascales</taxon>
        <taxon>Microascaceae</taxon>
        <taxon>Scedosporium</taxon>
    </lineage>
</organism>
<evidence type="ECO:0000313" key="4">
    <source>
        <dbReference type="Proteomes" id="UP000028545"/>
    </source>
</evidence>
<evidence type="ECO:0000256" key="1">
    <source>
        <dbReference type="ARBA" id="ARBA00004685"/>
    </source>
</evidence>
<accession>A0A084G7V3</accession>
<dbReference type="InterPro" id="IPR021765">
    <property type="entry name" value="UstYa-like"/>
</dbReference>
<evidence type="ECO:0000256" key="2">
    <source>
        <dbReference type="ARBA" id="ARBA00035112"/>
    </source>
</evidence>
<dbReference type="PANTHER" id="PTHR33365:SF4">
    <property type="entry name" value="CYCLOCHLOROTINE BIOSYNTHESIS PROTEIN O"/>
    <property type="match status" value="1"/>
</dbReference>
<reference evidence="3 4" key="1">
    <citation type="journal article" date="2014" name="Genome Announc.">
        <title>Draft genome sequence of the pathogenic fungus Scedosporium apiospermum.</title>
        <authorList>
            <person name="Vandeputte P."/>
            <person name="Ghamrawi S."/>
            <person name="Rechenmann M."/>
            <person name="Iltis A."/>
            <person name="Giraud S."/>
            <person name="Fleury M."/>
            <person name="Thornton C."/>
            <person name="Delhaes L."/>
            <person name="Meyer W."/>
            <person name="Papon N."/>
            <person name="Bouchara J.P."/>
        </authorList>
    </citation>
    <scope>NUCLEOTIDE SEQUENCE [LARGE SCALE GENOMIC DNA]</scope>
    <source>
        <strain evidence="3 4">IHEM 14462</strain>
    </source>
</reference>
<comment type="similarity">
    <text evidence="2">Belongs to the ustYa family.</text>
</comment>
<dbReference type="AlphaFoldDB" id="A0A084G7V3"/>
<gene>
    <name evidence="3" type="ORF">SAPIO_CDS4587</name>
</gene>